<keyword evidence="4" id="KW-1185">Reference proteome</keyword>
<reference evidence="3 4" key="1">
    <citation type="submission" date="2019-10" db="EMBL/GenBank/DDBJ databases">
        <title>Genome sequence of Luteimicrobium xylanilyticum HY-24.</title>
        <authorList>
            <person name="Kim D.Y."/>
            <person name="Park H.-Y."/>
        </authorList>
    </citation>
    <scope>NUCLEOTIDE SEQUENCE [LARGE SCALE GENOMIC DNA]</scope>
    <source>
        <strain evidence="3 4">HY-24</strain>
    </source>
</reference>
<evidence type="ECO:0008006" key="5">
    <source>
        <dbReference type="Google" id="ProtNLM"/>
    </source>
</evidence>
<sequence length="465" mass="46884">MLVCLVPVLLATVLGAALLWPQGDKLPHKIEAAVPGAAVLHATVLGPADSDGNVPVRVTEVGAPSPDPTAKTRVAKPPVKTGQKVSANAPTELVQYGFKAGQKVTVMYLPAGAAASGDAGTSAGSGGTAGSDGDGSATSPADGSVDLADQSAYSIVDFDRSFPVGLLALTFAVLVVVVARWRGLAALAGLGITLLAVAFFTVPALLEGRSALGVALVTAVAVMFATLYLAHGFSVRTSTALLGTLAGIAITGVVAWWASGAAQVTGATSEESYWLPSQAHHVSLAGVALCGMLLAGLGALNDVTITQASSVWELRALAPDASRRSLFTSALRIGRDHIASTVYTIAFAYLGASLPLLLAVWLQEQPLSLSLTTGSVVEEIVRTLVGMIGLVLAVPLTTAIAAACVPGGPATERSPANRAAGAETSADGAAVPVDSAAAMDPAEVTFAGTGQMSDSEFWSDRRGRA</sequence>
<evidence type="ECO:0000313" key="4">
    <source>
        <dbReference type="Proteomes" id="UP000326702"/>
    </source>
</evidence>
<dbReference type="EMBL" id="CP045529">
    <property type="protein sequence ID" value="QFU99860.1"/>
    <property type="molecule type" value="Genomic_DNA"/>
</dbReference>
<feature type="transmembrane region" description="Helical" evidence="2">
    <location>
        <begin position="279"/>
        <end position="300"/>
    </location>
</feature>
<name>A0A5P9QFP5_9MICO</name>
<evidence type="ECO:0000256" key="1">
    <source>
        <dbReference type="SAM" id="MobiDB-lite"/>
    </source>
</evidence>
<keyword evidence="2" id="KW-1133">Transmembrane helix</keyword>
<dbReference type="PANTHER" id="PTHR41771:SF1">
    <property type="entry name" value="MEMBRANE PROTEIN"/>
    <property type="match status" value="1"/>
</dbReference>
<organism evidence="3 4">
    <name type="scientific">Luteimicrobium xylanilyticum</name>
    <dbReference type="NCBI Taxonomy" id="1133546"/>
    <lineage>
        <taxon>Bacteria</taxon>
        <taxon>Bacillati</taxon>
        <taxon>Actinomycetota</taxon>
        <taxon>Actinomycetes</taxon>
        <taxon>Micrococcales</taxon>
        <taxon>Luteimicrobium</taxon>
    </lineage>
</organism>
<keyword evidence="2" id="KW-0472">Membrane</keyword>
<feature type="transmembrane region" description="Helical" evidence="2">
    <location>
        <begin position="212"/>
        <end position="233"/>
    </location>
</feature>
<evidence type="ECO:0000256" key="2">
    <source>
        <dbReference type="SAM" id="Phobius"/>
    </source>
</evidence>
<dbReference type="Proteomes" id="UP000326702">
    <property type="component" value="Chromosome"/>
</dbReference>
<feature type="region of interest" description="Disordered" evidence="1">
    <location>
        <begin position="444"/>
        <end position="465"/>
    </location>
</feature>
<evidence type="ECO:0000313" key="3">
    <source>
        <dbReference type="EMBL" id="QFU99860.1"/>
    </source>
</evidence>
<dbReference type="KEGG" id="lxl:KDY119_03396"/>
<feature type="region of interest" description="Disordered" evidence="1">
    <location>
        <begin position="409"/>
        <end position="432"/>
    </location>
</feature>
<feature type="transmembrane region" description="Helical" evidence="2">
    <location>
        <begin position="342"/>
        <end position="363"/>
    </location>
</feature>
<accession>A0A5P9QFP5</accession>
<feature type="compositionally biased region" description="Gly residues" evidence="1">
    <location>
        <begin position="123"/>
        <end position="133"/>
    </location>
</feature>
<feature type="transmembrane region" description="Helical" evidence="2">
    <location>
        <begin position="383"/>
        <end position="405"/>
    </location>
</feature>
<proteinExistence type="predicted"/>
<feature type="region of interest" description="Disordered" evidence="1">
    <location>
        <begin position="60"/>
        <end position="83"/>
    </location>
</feature>
<feature type="compositionally biased region" description="Low complexity" evidence="1">
    <location>
        <begin position="419"/>
        <end position="430"/>
    </location>
</feature>
<dbReference type="PANTHER" id="PTHR41771">
    <property type="entry name" value="MEMBRANE PROTEIN-RELATED"/>
    <property type="match status" value="1"/>
</dbReference>
<dbReference type="Pfam" id="PF07907">
    <property type="entry name" value="YibE_F"/>
    <property type="match status" value="1"/>
</dbReference>
<dbReference type="InterPro" id="IPR012507">
    <property type="entry name" value="YibE_F"/>
</dbReference>
<feature type="transmembrane region" description="Helical" evidence="2">
    <location>
        <begin position="186"/>
        <end position="206"/>
    </location>
</feature>
<protein>
    <recommendedName>
        <fullName evidence="5">YibE/F-like protein</fullName>
    </recommendedName>
</protein>
<keyword evidence="2" id="KW-0812">Transmembrane</keyword>
<gene>
    <name evidence="3" type="ORF">KDY119_03396</name>
</gene>
<feature type="transmembrane region" description="Helical" evidence="2">
    <location>
        <begin position="161"/>
        <end position="179"/>
    </location>
</feature>
<dbReference type="AlphaFoldDB" id="A0A5P9QFP5"/>
<feature type="transmembrane region" description="Helical" evidence="2">
    <location>
        <begin position="240"/>
        <end position="259"/>
    </location>
</feature>
<feature type="region of interest" description="Disordered" evidence="1">
    <location>
        <begin position="119"/>
        <end position="141"/>
    </location>
</feature>